<keyword evidence="3" id="KW-1185">Reference proteome</keyword>
<dbReference type="AlphaFoldDB" id="A0A081KAX9"/>
<dbReference type="eggNOG" id="ENOG5033FVA">
    <property type="taxonomic scope" value="Bacteria"/>
</dbReference>
<name>A0A081KAX9_9GAMM</name>
<keyword evidence="1" id="KW-1133">Transmembrane helix</keyword>
<reference evidence="2 3" key="1">
    <citation type="submission" date="2014-06" db="EMBL/GenBank/DDBJ databases">
        <title>Whole Genome Sequences of Three Symbiotic Endozoicomonas Bacteria.</title>
        <authorList>
            <person name="Neave M.J."/>
            <person name="Apprill A."/>
            <person name="Voolstra C.R."/>
        </authorList>
    </citation>
    <scope>NUCLEOTIDE SEQUENCE [LARGE SCALE GENOMIC DNA]</scope>
    <source>
        <strain evidence="2 3">DSM 22380</strain>
    </source>
</reference>
<dbReference type="Proteomes" id="UP000027997">
    <property type="component" value="Unassembled WGS sequence"/>
</dbReference>
<protein>
    <submittedName>
        <fullName evidence="2">Uncharacterized protein</fullName>
    </submittedName>
</protein>
<dbReference type="Gene3D" id="3.30.300.250">
    <property type="match status" value="1"/>
</dbReference>
<feature type="transmembrane region" description="Helical" evidence="1">
    <location>
        <begin position="6"/>
        <end position="26"/>
    </location>
</feature>
<evidence type="ECO:0000313" key="2">
    <source>
        <dbReference type="EMBL" id="KEI71305.1"/>
    </source>
</evidence>
<dbReference type="STRING" id="305900.GV64_11660"/>
<keyword evidence="1" id="KW-0812">Transmembrane</keyword>
<dbReference type="EMBL" id="JOJP01000001">
    <property type="protein sequence ID" value="KEI71305.1"/>
    <property type="molecule type" value="Genomic_DNA"/>
</dbReference>
<keyword evidence="1" id="KW-0472">Membrane</keyword>
<comment type="caution">
    <text evidence="2">The sequence shown here is derived from an EMBL/GenBank/DDBJ whole genome shotgun (WGS) entry which is preliminary data.</text>
</comment>
<sequence length="171" mass="18779">MPSNLLKVLGSIFALVILITAGVMVMQSAREQFAPSEKNAKALEAKVIEGFELAAQQLNAMTPLMVDEETRMEKATVGPGALMTYHYTFPNFTAKDIDINIMRAGVFPIIRDGVCDSAEMKPSLQYGGKYAYSYSGNDGVHIMKFVITRSDCRFEAEAENQEPDDTTGILP</sequence>
<proteinExistence type="predicted"/>
<dbReference type="RefSeq" id="WP_020582890.1">
    <property type="nucleotide sequence ID" value="NZ_JOJP01000001.1"/>
</dbReference>
<evidence type="ECO:0000313" key="3">
    <source>
        <dbReference type="Proteomes" id="UP000027997"/>
    </source>
</evidence>
<evidence type="ECO:0000256" key="1">
    <source>
        <dbReference type="SAM" id="Phobius"/>
    </source>
</evidence>
<organism evidence="2 3">
    <name type="scientific">Endozoicomonas elysicola</name>
    <dbReference type="NCBI Taxonomy" id="305900"/>
    <lineage>
        <taxon>Bacteria</taxon>
        <taxon>Pseudomonadati</taxon>
        <taxon>Pseudomonadota</taxon>
        <taxon>Gammaproteobacteria</taxon>
        <taxon>Oceanospirillales</taxon>
        <taxon>Endozoicomonadaceae</taxon>
        <taxon>Endozoicomonas</taxon>
    </lineage>
</organism>
<accession>A0A081KAX9</accession>
<gene>
    <name evidence="2" type="ORF">GV64_11660</name>
</gene>